<accession>A0ABQ4ND52</accession>
<protein>
    <submittedName>
        <fullName evidence="3">FMN reductase</fullName>
    </submittedName>
</protein>
<dbReference type="Gene3D" id="3.40.50.360">
    <property type="match status" value="1"/>
</dbReference>
<dbReference type="InterPro" id="IPR005025">
    <property type="entry name" value="FMN_Rdtase-like_dom"/>
</dbReference>
<evidence type="ECO:0000256" key="1">
    <source>
        <dbReference type="ARBA" id="ARBA00009428"/>
    </source>
</evidence>
<dbReference type="EMBL" id="BOVJ01000165">
    <property type="protein sequence ID" value="GIQ66110.1"/>
    <property type="molecule type" value="Genomic_DNA"/>
</dbReference>
<keyword evidence="4" id="KW-1185">Reference proteome</keyword>
<gene>
    <name evidence="3" type="ORF">PACILC2_46780</name>
</gene>
<dbReference type="InterPro" id="IPR050712">
    <property type="entry name" value="NAD(P)H-dep_reductase"/>
</dbReference>
<evidence type="ECO:0000313" key="4">
    <source>
        <dbReference type="Proteomes" id="UP000680304"/>
    </source>
</evidence>
<organism evidence="3 4">
    <name type="scientific">Paenibacillus cisolokensis</name>
    <dbReference type="NCBI Taxonomy" id="1658519"/>
    <lineage>
        <taxon>Bacteria</taxon>
        <taxon>Bacillati</taxon>
        <taxon>Bacillota</taxon>
        <taxon>Bacilli</taxon>
        <taxon>Bacillales</taxon>
        <taxon>Paenibacillaceae</taxon>
        <taxon>Paenibacillus</taxon>
    </lineage>
</organism>
<dbReference type="PANTHER" id="PTHR30543:SF21">
    <property type="entry name" value="NAD(P)H-DEPENDENT FMN REDUCTASE LOT6"/>
    <property type="match status" value="1"/>
</dbReference>
<reference evidence="3 4" key="1">
    <citation type="submission" date="2021-04" db="EMBL/GenBank/DDBJ databases">
        <title>Draft genome sequence of Paenibacillus cisolokensis, LC2-13A.</title>
        <authorList>
            <person name="Uke A."/>
            <person name="Chhe C."/>
            <person name="Baramee S."/>
            <person name="Kosugi A."/>
        </authorList>
    </citation>
    <scope>NUCLEOTIDE SEQUENCE [LARGE SCALE GENOMIC DNA]</scope>
    <source>
        <strain evidence="3 4">LC2-13A</strain>
    </source>
</reference>
<comment type="caution">
    <text evidence="3">The sequence shown here is derived from an EMBL/GenBank/DDBJ whole genome shotgun (WGS) entry which is preliminary data.</text>
</comment>
<dbReference type="Pfam" id="PF03358">
    <property type="entry name" value="FMN_red"/>
    <property type="match status" value="1"/>
</dbReference>
<sequence>MIKIAMIAGSNRRNATSTLLLRHIGDRLAARNIRAELIDLHRLPLPLYSPDAGDADPNVRILLEAVREADGLILATPEYHGSVSGVLKNALDYIEISHVSGKPVLVASSSGGPVGVSSLTHLQSIVRNLHGVNCPEWISIGGEFRRFGPDGAPADEKTRERVERAVDRFVALTLALRSDRQVEA</sequence>
<dbReference type="Proteomes" id="UP000680304">
    <property type="component" value="Unassembled WGS sequence"/>
</dbReference>
<evidence type="ECO:0000313" key="3">
    <source>
        <dbReference type="EMBL" id="GIQ66110.1"/>
    </source>
</evidence>
<comment type="similarity">
    <text evidence="1">Belongs to the azoreductase type 2 family.</text>
</comment>
<dbReference type="InterPro" id="IPR029039">
    <property type="entry name" value="Flavoprotein-like_sf"/>
</dbReference>
<proteinExistence type="inferred from homology"/>
<name>A0ABQ4ND52_9BACL</name>
<evidence type="ECO:0000259" key="2">
    <source>
        <dbReference type="Pfam" id="PF03358"/>
    </source>
</evidence>
<dbReference type="PANTHER" id="PTHR30543">
    <property type="entry name" value="CHROMATE REDUCTASE"/>
    <property type="match status" value="1"/>
</dbReference>
<dbReference type="SUPFAM" id="SSF52218">
    <property type="entry name" value="Flavoproteins"/>
    <property type="match status" value="1"/>
</dbReference>
<feature type="domain" description="NADPH-dependent FMN reductase-like" evidence="2">
    <location>
        <begin position="2"/>
        <end position="141"/>
    </location>
</feature>